<dbReference type="GO" id="GO:0005576">
    <property type="term" value="C:extracellular region"/>
    <property type="evidence" value="ECO:0007669"/>
    <property type="project" value="UniProtKB-SubCell"/>
</dbReference>
<dbReference type="InterPro" id="IPR023561">
    <property type="entry name" value="Carbonic_anhydrase_a-class"/>
</dbReference>
<sequence length="261" mass="30073">MCLLNSVHNRPDFWHIDYPHCGGYSQSPVNIQTANAVGDPQYLAPFVMNGYDSAGDLQMDLENNGHTIQINLQGKGIYITGGGLSNAYIADQFHFHWGKNDKRGSEHAIDGQYFPMEMHIVHYDMKYTNYSQAANKQDGVAVLSFFFKVGMHNVNLDPVIKRFPEIPNRDDHTTIKKLFLRNLLPQTLDGYFRYYGSLTTPPCYESVIWSIFYEPINICEKQLQSFRNNVHQNLANETNRDISDDFRPLQPLNHRLIYCSK</sequence>
<dbReference type="InterPro" id="IPR036398">
    <property type="entry name" value="CA_dom_sf"/>
</dbReference>
<comment type="caution">
    <text evidence="13">The sequence shown here is derived from an EMBL/GenBank/DDBJ whole genome shotgun (WGS) entry which is preliminary data.</text>
</comment>
<dbReference type="PROSITE" id="PS51144">
    <property type="entry name" value="ALPHA_CA_2"/>
    <property type="match status" value="1"/>
</dbReference>
<proteinExistence type="inferred from homology"/>
<comment type="similarity">
    <text evidence="3 11">Belongs to the alpha-carbonic anhydrase family.</text>
</comment>
<dbReference type="Gene3D" id="3.10.200.10">
    <property type="entry name" value="Alpha carbonic anhydrase"/>
    <property type="match status" value="1"/>
</dbReference>
<dbReference type="Pfam" id="PF00194">
    <property type="entry name" value="Carb_anhydrase"/>
    <property type="match status" value="1"/>
</dbReference>
<protein>
    <recommendedName>
        <fullName evidence="4 11">Carbonic anhydrase</fullName>
        <ecNumber evidence="4 11">4.2.1.1</ecNumber>
    </recommendedName>
</protein>
<dbReference type="InterPro" id="IPR001148">
    <property type="entry name" value="CA_dom"/>
</dbReference>
<gene>
    <name evidence="13" type="ORF">ACJMK2_004662</name>
</gene>
<dbReference type="SMART" id="SM01057">
    <property type="entry name" value="Carb_anhydrase"/>
    <property type="match status" value="1"/>
</dbReference>
<evidence type="ECO:0000256" key="5">
    <source>
        <dbReference type="ARBA" id="ARBA00022525"/>
    </source>
</evidence>
<evidence type="ECO:0000313" key="14">
    <source>
        <dbReference type="Proteomes" id="UP001634394"/>
    </source>
</evidence>
<dbReference type="EMBL" id="JBJQND010000001">
    <property type="protein sequence ID" value="KAL3892459.1"/>
    <property type="molecule type" value="Genomic_DNA"/>
</dbReference>
<organism evidence="13 14">
    <name type="scientific">Sinanodonta woodiana</name>
    <name type="common">Chinese pond mussel</name>
    <name type="synonym">Anodonta woodiana</name>
    <dbReference type="NCBI Taxonomy" id="1069815"/>
    <lineage>
        <taxon>Eukaryota</taxon>
        <taxon>Metazoa</taxon>
        <taxon>Spiralia</taxon>
        <taxon>Lophotrochozoa</taxon>
        <taxon>Mollusca</taxon>
        <taxon>Bivalvia</taxon>
        <taxon>Autobranchia</taxon>
        <taxon>Heteroconchia</taxon>
        <taxon>Palaeoheterodonta</taxon>
        <taxon>Unionida</taxon>
        <taxon>Unionoidea</taxon>
        <taxon>Unionidae</taxon>
        <taxon>Unioninae</taxon>
        <taxon>Sinanodonta</taxon>
    </lineage>
</organism>
<evidence type="ECO:0000256" key="9">
    <source>
        <dbReference type="ARBA" id="ARBA00023239"/>
    </source>
</evidence>
<keyword evidence="14" id="KW-1185">Reference proteome</keyword>
<keyword evidence="9 11" id="KW-0456">Lyase</keyword>
<dbReference type="EC" id="4.2.1.1" evidence="4 11"/>
<evidence type="ECO:0000256" key="2">
    <source>
        <dbReference type="ARBA" id="ARBA00004613"/>
    </source>
</evidence>
<dbReference type="InterPro" id="IPR018338">
    <property type="entry name" value="Carbonic_anhydrase_a-class_CS"/>
</dbReference>
<evidence type="ECO:0000256" key="8">
    <source>
        <dbReference type="ARBA" id="ARBA00023180"/>
    </source>
</evidence>
<dbReference type="PANTHER" id="PTHR18952:SF265">
    <property type="entry name" value="CARBONIC ANHYDRASE"/>
    <property type="match status" value="1"/>
</dbReference>
<dbReference type="Proteomes" id="UP001634394">
    <property type="component" value="Unassembled WGS sequence"/>
</dbReference>
<feature type="domain" description="Alpha-carbonic anhydrase" evidence="12">
    <location>
        <begin position="1"/>
        <end position="261"/>
    </location>
</feature>
<comment type="function">
    <text evidence="1 11">Reversible hydration of carbon dioxide.</text>
</comment>
<evidence type="ECO:0000256" key="10">
    <source>
        <dbReference type="ARBA" id="ARBA00048348"/>
    </source>
</evidence>
<evidence type="ECO:0000259" key="12">
    <source>
        <dbReference type="PROSITE" id="PS51144"/>
    </source>
</evidence>
<dbReference type="CDD" id="cd00326">
    <property type="entry name" value="alpha_CA"/>
    <property type="match status" value="1"/>
</dbReference>
<dbReference type="AlphaFoldDB" id="A0ABD3Y207"/>
<evidence type="ECO:0000256" key="11">
    <source>
        <dbReference type="RuleBase" id="RU367011"/>
    </source>
</evidence>
<dbReference type="GO" id="GO:0008270">
    <property type="term" value="F:zinc ion binding"/>
    <property type="evidence" value="ECO:0007669"/>
    <property type="project" value="UniProtKB-UniRule"/>
</dbReference>
<comment type="catalytic activity">
    <reaction evidence="10 11">
        <text>hydrogencarbonate + H(+) = CO2 + H2O</text>
        <dbReference type="Rhea" id="RHEA:10748"/>
        <dbReference type="ChEBI" id="CHEBI:15377"/>
        <dbReference type="ChEBI" id="CHEBI:15378"/>
        <dbReference type="ChEBI" id="CHEBI:16526"/>
        <dbReference type="ChEBI" id="CHEBI:17544"/>
        <dbReference type="EC" id="4.2.1.1"/>
    </reaction>
</comment>
<keyword evidence="5" id="KW-0964">Secreted</keyword>
<evidence type="ECO:0000256" key="4">
    <source>
        <dbReference type="ARBA" id="ARBA00012925"/>
    </source>
</evidence>
<evidence type="ECO:0000256" key="3">
    <source>
        <dbReference type="ARBA" id="ARBA00010718"/>
    </source>
</evidence>
<dbReference type="PANTHER" id="PTHR18952">
    <property type="entry name" value="CARBONIC ANHYDRASE"/>
    <property type="match status" value="1"/>
</dbReference>
<comment type="cofactor">
    <cofactor evidence="11">
        <name>Zn(2+)</name>
        <dbReference type="ChEBI" id="CHEBI:29105"/>
    </cofactor>
</comment>
<dbReference type="GO" id="GO:0004089">
    <property type="term" value="F:carbonate dehydratase activity"/>
    <property type="evidence" value="ECO:0007669"/>
    <property type="project" value="UniProtKB-UniRule"/>
</dbReference>
<evidence type="ECO:0000256" key="1">
    <source>
        <dbReference type="ARBA" id="ARBA00002904"/>
    </source>
</evidence>
<keyword evidence="6 11" id="KW-0479">Metal-binding</keyword>
<evidence type="ECO:0000256" key="7">
    <source>
        <dbReference type="ARBA" id="ARBA00022833"/>
    </source>
</evidence>
<keyword evidence="7 11" id="KW-0862">Zinc</keyword>
<dbReference type="PROSITE" id="PS00162">
    <property type="entry name" value="ALPHA_CA_1"/>
    <property type="match status" value="1"/>
</dbReference>
<evidence type="ECO:0000313" key="13">
    <source>
        <dbReference type="EMBL" id="KAL3892459.1"/>
    </source>
</evidence>
<accession>A0ABD3Y207</accession>
<name>A0ABD3Y207_SINWO</name>
<comment type="subcellular location">
    <subcellularLocation>
        <location evidence="2">Secreted</location>
    </subcellularLocation>
</comment>
<keyword evidence="8" id="KW-0325">Glycoprotein</keyword>
<reference evidence="13 14" key="1">
    <citation type="submission" date="2024-11" db="EMBL/GenBank/DDBJ databases">
        <title>Chromosome-level genome assembly of the freshwater bivalve Anodonta woodiana.</title>
        <authorList>
            <person name="Chen X."/>
        </authorList>
    </citation>
    <scope>NUCLEOTIDE SEQUENCE [LARGE SCALE GENOMIC DNA]</scope>
    <source>
        <strain evidence="13">MN2024</strain>
        <tissue evidence="13">Gills</tissue>
    </source>
</reference>
<dbReference type="FunFam" id="3.10.200.10:FF:000003">
    <property type="entry name" value="Carbonic anhydrase 12"/>
    <property type="match status" value="1"/>
</dbReference>
<evidence type="ECO:0000256" key="6">
    <source>
        <dbReference type="ARBA" id="ARBA00022723"/>
    </source>
</evidence>
<dbReference type="SUPFAM" id="SSF51069">
    <property type="entry name" value="Carbonic anhydrase"/>
    <property type="match status" value="1"/>
</dbReference>